<evidence type="ECO:0000313" key="6">
    <source>
        <dbReference type="Proteomes" id="UP000199406"/>
    </source>
</evidence>
<dbReference type="RefSeq" id="WP_091764288.1">
    <property type="nucleotide sequence ID" value="NZ_FNBT01000002.1"/>
</dbReference>
<dbReference type="EMBL" id="FNBT01000002">
    <property type="protein sequence ID" value="SDF16809.1"/>
    <property type="molecule type" value="Genomic_DNA"/>
</dbReference>
<dbReference type="Proteomes" id="UP000199406">
    <property type="component" value="Unassembled WGS sequence"/>
</dbReference>
<name>A0A1G7IWZ6_9ACTN</name>
<dbReference type="SUPFAM" id="SSF53383">
    <property type="entry name" value="PLP-dependent transferases"/>
    <property type="match status" value="1"/>
</dbReference>
<dbReference type="InterPro" id="IPR004839">
    <property type="entry name" value="Aminotransferase_I/II_large"/>
</dbReference>
<sequence length="467" mass="47936">MTTVGLGAVSGVTADEVLAAVDAVLPAATVGVRIATLDVRAAEPGLREAADRRGWALVGHPAAELARVPVPTPSARVAAAVGTGSVAEAAALLHGGTLTVPKTVHGRVTVAVAVAVAPADPDLSHHGDAELAPGLVDLAVNVRADAPPPWLRAVLHASIDAAAAYPDPAPARTAVAAAHGRPDDEVLLTAGAAEAFVLVARALRPRLAAVVHPSFTEPEAALRAAGHPVTRVLLPADDGRRLDPAAVPEDADLVVLGNPTNPTSVLHPAATVAALARPGRVLLVDEAFADTVPGEPESLADRRDLPGLLVVRSLTKTWGLAGVRVGYAVGPAPLIARLAAQQPQWPVSTPALAALAACTTPEARAEAEQAAQDLTGWRTTLLECLPPSVVVEGDPRSSFVLLRVPDGLAVREELRRRGWAVRRGDTFPGLTGDHLRVAVRRPEVSRAFAAVLADVVAGTTPYTSEVP</sequence>
<evidence type="ECO:0000256" key="2">
    <source>
        <dbReference type="ARBA" id="ARBA00022898"/>
    </source>
</evidence>
<reference evidence="6" key="1">
    <citation type="submission" date="2016-10" db="EMBL/GenBank/DDBJ databases">
        <authorList>
            <person name="Varghese N."/>
            <person name="Submissions S."/>
        </authorList>
    </citation>
    <scope>NUCLEOTIDE SEQUENCE [LARGE SCALE GENOMIC DNA]</scope>
    <source>
        <strain evidence="6">DSM 44268</strain>
    </source>
</reference>
<dbReference type="AlphaFoldDB" id="A0A1G7IWZ6"/>
<dbReference type="GO" id="GO:0009236">
    <property type="term" value="P:cobalamin biosynthetic process"/>
    <property type="evidence" value="ECO:0007669"/>
    <property type="project" value="InterPro"/>
</dbReference>
<dbReference type="Gene3D" id="3.30.420.180">
    <property type="entry name" value="CobE/GbiG C-terminal domain"/>
    <property type="match status" value="1"/>
</dbReference>
<dbReference type="NCBIfam" id="NF005915">
    <property type="entry name" value="PRK07908.1"/>
    <property type="match status" value="1"/>
</dbReference>
<dbReference type="GO" id="GO:0008483">
    <property type="term" value="F:transaminase activity"/>
    <property type="evidence" value="ECO:0007669"/>
    <property type="project" value="UniProtKB-KW"/>
</dbReference>
<dbReference type="InterPro" id="IPR015422">
    <property type="entry name" value="PyrdxlP-dep_Trfase_small"/>
</dbReference>
<keyword evidence="5" id="KW-0032">Aminotransferase</keyword>
<dbReference type="PANTHER" id="PTHR42885:SF1">
    <property type="entry name" value="THREONINE-PHOSPHATE DECARBOXYLASE"/>
    <property type="match status" value="1"/>
</dbReference>
<gene>
    <name evidence="5" type="ORF">SAMN05660662_1156</name>
</gene>
<dbReference type="Pfam" id="PF00155">
    <property type="entry name" value="Aminotran_1_2"/>
    <property type="match status" value="1"/>
</dbReference>
<evidence type="ECO:0000256" key="1">
    <source>
        <dbReference type="ARBA" id="ARBA00001933"/>
    </source>
</evidence>
<proteinExistence type="predicted"/>
<keyword evidence="6" id="KW-1185">Reference proteome</keyword>
<comment type="cofactor">
    <cofactor evidence="1">
        <name>pyridoxal 5'-phosphate</name>
        <dbReference type="ChEBI" id="CHEBI:597326"/>
    </cofactor>
</comment>
<evidence type="ECO:0000259" key="4">
    <source>
        <dbReference type="Pfam" id="PF01890"/>
    </source>
</evidence>
<dbReference type="InterPro" id="IPR015421">
    <property type="entry name" value="PyrdxlP-dep_Trfase_major"/>
</dbReference>
<accession>A0A1G7IWZ6</accession>
<evidence type="ECO:0000259" key="3">
    <source>
        <dbReference type="Pfam" id="PF00155"/>
    </source>
</evidence>
<dbReference type="InterPro" id="IPR036518">
    <property type="entry name" value="CobE/GbiG_C_sf"/>
</dbReference>
<keyword evidence="5" id="KW-0808">Transferase</keyword>
<dbReference type="Gene3D" id="3.90.1150.10">
    <property type="entry name" value="Aspartate Aminotransferase, domain 1"/>
    <property type="match status" value="1"/>
</dbReference>
<dbReference type="GO" id="GO:0030170">
    <property type="term" value="F:pyridoxal phosphate binding"/>
    <property type="evidence" value="ECO:0007669"/>
    <property type="project" value="InterPro"/>
</dbReference>
<organism evidence="5 6">
    <name type="scientific">Blastococcus aurantiacus</name>
    <dbReference type="NCBI Taxonomy" id="1550231"/>
    <lineage>
        <taxon>Bacteria</taxon>
        <taxon>Bacillati</taxon>
        <taxon>Actinomycetota</taxon>
        <taxon>Actinomycetes</taxon>
        <taxon>Geodermatophilales</taxon>
        <taxon>Geodermatophilaceae</taxon>
        <taxon>Blastococcus</taxon>
    </lineage>
</organism>
<dbReference type="OrthoDB" id="3401872at2"/>
<dbReference type="Pfam" id="PF01890">
    <property type="entry name" value="CbiG_C"/>
    <property type="match status" value="1"/>
</dbReference>
<keyword evidence="2" id="KW-0663">Pyridoxal phosphate</keyword>
<dbReference type="CDD" id="cd00609">
    <property type="entry name" value="AAT_like"/>
    <property type="match status" value="1"/>
</dbReference>
<dbReference type="PANTHER" id="PTHR42885">
    <property type="entry name" value="HISTIDINOL-PHOSPHATE AMINOTRANSFERASE-RELATED"/>
    <property type="match status" value="1"/>
</dbReference>
<dbReference type="SUPFAM" id="SSF159664">
    <property type="entry name" value="CobE/GbiG C-terminal domain-like"/>
    <property type="match status" value="1"/>
</dbReference>
<feature type="domain" description="Aminotransferase class I/classII large" evidence="3">
    <location>
        <begin position="135"/>
        <end position="439"/>
    </location>
</feature>
<dbReference type="InterPro" id="IPR015424">
    <property type="entry name" value="PyrdxlP-dep_Trfase"/>
</dbReference>
<evidence type="ECO:0000313" key="5">
    <source>
        <dbReference type="EMBL" id="SDF16809.1"/>
    </source>
</evidence>
<dbReference type="InterPro" id="IPR002750">
    <property type="entry name" value="CobE/GbiG_C"/>
</dbReference>
<dbReference type="STRING" id="1550231.SAMN05660662_1156"/>
<feature type="domain" description="CobE/GbiG C-terminal" evidence="4">
    <location>
        <begin position="3"/>
        <end position="113"/>
    </location>
</feature>
<dbReference type="Gene3D" id="3.40.640.10">
    <property type="entry name" value="Type I PLP-dependent aspartate aminotransferase-like (Major domain)"/>
    <property type="match status" value="1"/>
</dbReference>
<protein>
    <submittedName>
        <fullName evidence="5">Histidinol-phosphate aminotransferase</fullName>
    </submittedName>
</protein>